<dbReference type="PANTHER" id="PTHR45832:SF8">
    <property type="entry name" value="PROTEIN KINASE DOMAIN-CONTAINING PROTEIN"/>
    <property type="match status" value="1"/>
</dbReference>
<dbReference type="Gene3D" id="1.10.510.10">
    <property type="entry name" value="Transferase(Phosphotransferase) domain 1"/>
    <property type="match status" value="1"/>
</dbReference>
<gene>
    <name evidence="5" type="ORF">GPUH_LOCUS21545</name>
</gene>
<evidence type="ECO:0000313" key="7">
    <source>
        <dbReference type="WBParaSite" id="GPUH_0002156901-mRNA-1"/>
    </source>
</evidence>
<name>A0A183EKQ1_9BILA</name>
<dbReference type="Pfam" id="PF00069">
    <property type="entry name" value="Pkinase"/>
    <property type="match status" value="1"/>
</dbReference>
<keyword evidence="2" id="KW-0547">Nucleotide-binding</keyword>
<dbReference type="PROSITE" id="PS50011">
    <property type="entry name" value="PROTEIN_KINASE_DOM"/>
    <property type="match status" value="1"/>
</dbReference>
<reference evidence="5 6" key="2">
    <citation type="submission" date="2018-11" db="EMBL/GenBank/DDBJ databases">
        <authorList>
            <consortium name="Pathogen Informatics"/>
        </authorList>
    </citation>
    <scope>NUCLEOTIDE SEQUENCE [LARGE SCALE GENOMIC DNA]</scope>
</reference>
<evidence type="ECO:0000313" key="6">
    <source>
        <dbReference type="Proteomes" id="UP000271098"/>
    </source>
</evidence>
<organism evidence="7">
    <name type="scientific">Gongylonema pulchrum</name>
    <dbReference type="NCBI Taxonomy" id="637853"/>
    <lineage>
        <taxon>Eukaryota</taxon>
        <taxon>Metazoa</taxon>
        <taxon>Ecdysozoa</taxon>
        <taxon>Nematoda</taxon>
        <taxon>Chromadorea</taxon>
        <taxon>Rhabditida</taxon>
        <taxon>Spirurina</taxon>
        <taxon>Spiruromorpha</taxon>
        <taxon>Spiruroidea</taxon>
        <taxon>Gongylonematidae</taxon>
        <taxon>Gongylonema</taxon>
    </lineage>
</organism>
<evidence type="ECO:0000256" key="3">
    <source>
        <dbReference type="ARBA" id="ARBA00022840"/>
    </source>
</evidence>
<dbReference type="OrthoDB" id="248923at2759"/>
<keyword evidence="6" id="KW-1185">Reference proteome</keyword>
<dbReference type="EC" id="2.7.11.1" evidence="1"/>
<dbReference type="AlphaFoldDB" id="A0A183EKQ1"/>
<keyword evidence="3" id="KW-0067">ATP-binding</keyword>
<dbReference type="SUPFAM" id="SSF56112">
    <property type="entry name" value="Protein kinase-like (PK-like)"/>
    <property type="match status" value="1"/>
</dbReference>
<feature type="domain" description="Protein kinase" evidence="4">
    <location>
        <begin position="1"/>
        <end position="99"/>
    </location>
</feature>
<proteinExistence type="predicted"/>
<dbReference type="GO" id="GO:0004674">
    <property type="term" value="F:protein serine/threonine kinase activity"/>
    <property type="evidence" value="ECO:0007669"/>
    <property type="project" value="UniProtKB-EC"/>
</dbReference>
<dbReference type="InterPro" id="IPR000719">
    <property type="entry name" value="Prot_kinase_dom"/>
</dbReference>
<evidence type="ECO:0000256" key="1">
    <source>
        <dbReference type="ARBA" id="ARBA00012513"/>
    </source>
</evidence>
<evidence type="ECO:0000256" key="2">
    <source>
        <dbReference type="ARBA" id="ARBA00022741"/>
    </source>
</evidence>
<dbReference type="GO" id="GO:0005524">
    <property type="term" value="F:ATP binding"/>
    <property type="evidence" value="ECO:0007669"/>
    <property type="project" value="UniProtKB-KW"/>
</dbReference>
<sequence>MLILDMEEGEKGEEWIDEQTIATICMQCLRALEYLHSRGIVHRDIKSDSILLTKDGVAKISDFGFCGQLSVDVPRRRSLVGTPYWMSPEVFLHHPFFFF</sequence>
<dbReference type="EMBL" id="UYRT01092857">
    <property type="protein sequence ID" value="VDN38481.1"/>
    <property type="molecule type" value="Genomic_DNA"/>
</dbReference>
<dbReference type="PANTHER" id="PTHR45832">
    <property type="entry name" value="SERINE/THREONINE-PROTEIN KINASE SAMKA-RELATED-RELATED"/>
    <property type="match status" value="1"/>
</dbReference>
<dbReference type="WBParaSite" id="GPUH_0002156901-mRNA-1">
    <property type="protein sequence ID" value="GPUH_0002156901-mRNA-1"/>
    <property type="gene ID" value="GPUH_0002156901"/>
</dbReference>
<protein>
    <recommendedName>
        <fullName evidence="1">non-specific serine/threonine protein kinase</fullName>
        <ecNumber evidence="1">2.7.11.1</ecNumber>
    </recommendedName>
</protein>
<evidence type="ECO:0000259" key="4">
    <source>
        <dbReference type="PROSITE" id="PS50011"/>
    </source>
</evidence>
<dbReference type="Proteomes" id="UP000271098">
    <property type="component" value="Unassembled WGS sequence"/>
</dbReference>
<evidence type="ECO:0000313" key="5">
    <source>
        <dbReference type="EMBL" id="VDN38481.1"/>
    </source>
</evidence>
<dbReference type="InterPro" id="IPR011009">
    <property type="entry name" value="Kinase-like_dom_sf"/>
</dbReference>
<accession>A0A183EKQ1</accession>
<reference evidence="7" key="1">
    <citation type="submission" date="2016-06" db="UniProtKB">
        <authorList>
            <consortium name="WormBaseParasite"/>
        </authorList>
    </citation>
    <scope>IDENTIFICATION</scope>
</reference>
<dbReference type="InterPro" id="IPR051931">
    <property type="entry name" value="PAK3-like"/>
</dbReference>